<dbReference type="Pfam" id="PF07366">
    <property type="entry name" value="SnoaL"/>
    <property type="match status" value="1"/>
</dbReference>
<dbReference type="EMBL" id="JACHGF010000004">
    <property type="protein sequence ID" value="MBB5285071.1"/>
    <property type="molecule type" value="Genomic_DNA"/>
</dbReference>
<accession>A0A840TN32</accession>
<comment type="caution">
    <text evidence="1">The sequence shown here is derived from an EMBL/GenBank/DDBJ whole genome shotgun (WGS) entry which is preliminary data.</text>
</comment>
<protein>
    <submittedName>
        <fullName evidence="1">Putative ester cyclase</fullName>
    </submittedName>
</protein>
<dbReference type="Gene3D" id="3.10.450.50">
    <property type="match status" value="1"/>
</dbReference>
<organism evidence="1 2">
    <name type="scientific">Rhabdobacter roseus</name>
    <dbReference type="NCBI Taxonomy" id="1655419"/>
    <lineage>
        <taxon>Bacteria</taxon>
        <taxon>Pseudomonadati</taxon>
        <taxon>Bacteroidota</taxon>
        <taxon>Cytophagia</taxon>
        <taxon>Cytophagales</taxon>
        <taxon>Cytophagaceae</taxon>
        <taxon>Rhabdobacter</taxon>
    </lineage>
</organism>
<evidence type="ECO:0000313" key="1">
    <source>
        <dbReference type="EMBL" id="MBB5285071.1"/>
    </source>
</evidence>
<dbReference type="SUPFAM" id="SSF54427">
    <property type="entry name" value="NTF2-like"/>
    <property type="match status" value="1"/>
</dbReference>
<evidence type="ECO:0000313" key="2">
    <source>
        <dbReference type="Proteomes" id="UP000557307"/>
    </source>
</evidence>
<dbReference type="GO" id="GO:0030638">
    <property type="term" value="P:polyketide metabolic process"/>
    <property type="evidence" value="ECO:0007669"/>
    <property type="project" value="InterPro"/>
</dbReference>
<keyword evidence="2" id="KW-1185">Reference proteome</keyword>
<dbReference type="Proteomes" id="UP000557307">
    <property type="component" value="Unassembled WGS sequence"/>
</dbReference>
<dbReference type="RefSeq" id="WP_184175007.1">
    <property type="nucleotide sequence ID" value="NZ_JACHGF010000004.1"/>
</dbReference>
<dbReference type="InterPro" id="IPR032710">
    <property type="entry name" value="NTF2-like_dom_sf"/>
</dbReference>
<dbReference type="InterPro" id="IPR009959">
    <property type="entry name" value="Cyclase_SnoaL-like"/>
</dbReference>
<proteinExistence type="predicted"/>
<dbReference type="AlphaFoldDB" id="A0A840TN32"/>
<sequence length="133" mass="15275">MREIWSKGDMDTADEILDPDFNFILAFAHLKDREAFKKLVGINRQIFENLTYHVDDDEGDVVADETKGAGFWRMTSKHVGTWRNVPPSNNEVSIKGITFFKFSPDGKMIEARVQNDVMGLMRQINGIKALYDF</sequence>
<name>A0A840TN32_9BACT</name>
<gene>
    <name evidence="1" type="ORF">HNQ92_003219</name>
</gene>
<reference evidence="1 2" key="1">
    <citation type="submission" date="2020-08" db="EMBL/GenBank/DDBJ databases">
        <title>Genomic Encyclopedia of Type Strains, Phase IV (KMG-IV): sequencing the most valuable type-strain genomes for metagenomic binning, comparative biology and taxonomic classification.</title>
        <authorList>
            <person name="Goeker M."/>
        </authorList>
    </citation>
    <scope>NUCLEOTIDE SEQUENCE [LARGE SCALE GENOMIC DNA]</scope>
    <source>
        <strain evidence="1 2">DSM 105074</strain>
    </source>
</reference>